<dbReference type="EMBL" id="JBHSMJ010000004">
    <property type="protein sequence ID" value="MFC5446703.1"/>
    <property type="molecule type" value="Genomic_DNA"/>
</dbReference>
<sequence>MSTDKPFESPDSTRNFDKRDRLTNVTLTDVGNVSYRYNGDGLLYEWTENGQTTRYYCDGDQIIGEANIVDGAVTLKARYVRGQGLITLEDSQGKSYYLQNGTLRV</sequence>
<keyword evidence="2" id="KW-1185">Reference proteome</keyword>
<comment type="caution">
    <text evidence="1">The sequence shown here is derived from an EMBL/GenBank/DDBJ whole genome shotgun (WGS) entry which is preliminary data.</text>
</comment>
<accession>A0ABW0K002</accession>
<reference evidence="2" key="1">
    <citation type="journal article" date="2019" name="Int. J. Syst. Evol. Microbiol.">
        <title>The Global Catalogue of Microorganisms (GCM) 10K type strain sequencing project: providing services to taxonomists for standard genome sequencing and annotation.</title>
        <authorList>
            <consortium name="The Broad Institute Genomics Platform"/>
            <consortium name="The Broad Institute Genome Sequencing Center for Infectious Disease"/>
            <person name="Wu L."/>
            <person name="Ma J."/>
        </authorList>
    </citation>
    <scope>NUCLEOTIDE SEQUENCE [LARGE SCALE GENOMIC DNA]</scope>
    <source>
        <strain evidence="2">KACC 11904</strain>
    </source>
</reference>
<proteinExistence type="predicted"/>
<name>A0ABW0K002_9BACL</name>
<protein>
    <recommendedName>
        <fullName evidence="3">Toxin-antitoxin system YwqK family antitoxin</fullName>
    </recommendedName>
</protein>
<gene>
    <name evidence="1" type="ORF">ACFPOG_00360</name>
</gene>
<evidence type="ECO:0000313" key="2">
    <source>
        <dbReference type="Proteomes" id="UP001596044"/>
    </source>
</evidence>
<evidence type="ECO:0008006" key="3">
    <source>
        <dbReference type="Google" id="ProtNLM"/>
    </source>
</evidence>
<dbReference type="RefSeq" id="WP_270877755.1">
    <property type="nucleotide sequence ID" value="NZ_JAQFVF010000006.1"/>
</dbReference>
<dbReference type="Proteomes" id="UP001596044">
    <property type="component" value="Unassembled WGS sequence"/>
</dbReference>
<organism evidence="1 2">
    <name type="scientific">Paenibacillus aestuarii</name>
    <dbReference type="NCBI Taxonomy" id="516965"/>
    <lineage>
        <taxon>Bacteria</taxon>
        <taxon>Bacillati</taxon>
        <taxon>Bacillota</taxon>
        <taxon>Bacilli</taxon>
        <taxon>Bacillales</taxon>
        <taxon>Paenibacillaceae</taxon>
        <taxon>Paenibacillus</taxon>
    </lineage>
</organism>
<evidence type="ECO:0000313" key="1">
    <source>
        <dbReference type="EMBL" id="MFC5446703.1"/>
    </source>
</evidence>
<dbReference type="Gene3D" id="2.180.10.10">
    <property type="entry name" value="RHS repeat-associated core"/>
    <property type="match status" value="1"/>
</dbReference>